<reference evidence="3 4" key="1">
    <citation type="submission" date="2021-06" db="EMBL/GenBank/DDBJ databases">
        <authorList>
            <person name="Palmer J.M."/>
        </authorList>
    </citation>
    <scope>NUCLEOTIDE SEQUENCE [LARGE SCALE GENOMIC DNA]</scope>
    <source>
        <strain evidence="3 4">AS_MEX2019</strain>
        <tissue evidence="3">Muscle</tissue>
    </source>
</reference>
<keyword evidence="4" id="KW-1185">Reference proteome</keyword>
<feature type="non-terminal residue" evidence="3">
    <location>
        <position position="130"/>
    </location>
</feature>
<keyword evidence="2" id="KW-0812">Transmembrane</keyword>
<sequence>GSGGIPLMRKICFAVGGIPHQITSAAIGISLQMFMLDVVQMKASFVSMILFLSRAWDAVTDPLVGYLLHPCSSTPEHMSLRIAQTWLVISTPFCILSYVLLWFVPSDSMPEAACVLWILTVACLFKTLMS</sequence>
<evidence type="ECO:0000313" key="4">
    <source>
        <dbReference type="Proteomes" id="UP001469553"/>
    </source>
</evidence>
<dbReference type="Proteomes" id="UP001469553">
    <property type="component" value="Unassembled WGS sequence"/>
</dbReference>
<protein>
    <submittedName>
        <fullName evidence="3">Uncharacterized protein</fullName>
    </submittedName>
</protein>
<dbReference type="EMBL" id="JAHRIP010007202">
    <property type="protein sequence ID" value="MEQ2282244.1"/>
    <property type="molecule type" value="Genomic_DNA"/>
</dbReference>
<dbReference type="PANTHER" id="PTHR11328">
    <property type="entry name" value="MAJOR FACILITATOR SUPERFAMILY DOMAIN-CONTAINING PROTEIN"/>
    <property type="match status" value="1"/>
</dbReference>
<dbReference type="Pfam" id="PF13347">
    <property type="entry name" value="MFS_2"/>
    <property type="match status" value="1"/>
</dbReference>
<dbReference type="PANTHER" id="PTHR11328:SF44">
    <property type="entry name" value="SODIUM-DEPENDENT LYSOPHOSPHATIDYLCHOLINE SYMPORTER 1-B"/>
    <property type="match status" value="1"/>
</dbReference>
<proteinExistence type="inferred from homology"/>
<comment type="similarity">
    <text evidence="1">Belongs to the major facilitator superfamily.</text>
</comment>
<dbReference type="InterPro" id="IPR039672">
    <property type="entry name" value="MFS_2"/>
</dbReference>
<comment type="caution">
    <text evidence="3">The sequence shown here is derived from an EMBL/GenBank/DDBJ whole genome shotgun (WGS) entry which is preliminary data.</text>
</comment>
<feature type="non-terminal residue" evidence="3">
    <location>
        <position position="1"/>
    </location>
</feature>
<evidence type="ECO:0000256" key="1">
    <source>
        <dbReference type="ARBA" id="ARBA00008335"/>
    </source>
</evidence>
<name>A0ABV0XLA1_9TELE</name>
<gene>
    <name evidence="3" type="ORF">AMECASPLE_038561</name>
</gene>
<organism evidence="3 4">
    <name type="scientific">Ameca splendens</name>
    <dbReference type="NCBI Taxonomy" id="208324"/>
    <lineage>
        <taxon>Eukaryota</taxon>
        <taxon>Metazoa</taxon>
        <taxon>Chordata</taxon>
        <taxon>Craniata</taxon>
        <taxon>Vertebrata</taxon>
        <taxon>Euteleostomi</taxon>
        <taxon>Actinopterygii</taxon>
        <taxon>Neopterygii</taxon>
        <taxon>Teleostei</taxon>
        <taxon>Neoteleostei</taxon>
        <taxon>Acanthomorphata</taxon>
        <taxon>Ovalentaria</taxon>
        <taxon>Atherinomorphae</taxon>
        <taxon>Cyprinodontiformes</taxon>
        <taxon>Goodeidae</taxon>
        <taxon>Ameca</taxon>
    </lineage>
</organism>
<accession>A0ABV0XLA1</accession>
<evidence type="ECO:0000256" key="2">
    <source>
        <dbReference type="SAM" id="Phobius"/>
    </source>
</evidence>
<evidence type="ECO:0000313" key="3">
    <source>
        <dbReference type="EMBL" id="MEQ2282244.1"/>
    </source>
</evidence>
<feature type="transmembrane region" description="Helical" evidence="2">
    <location>
        <begin position="86"/>
        <end position="104"/>
    </location>
</feature>
<keyword evidence="2" id="KW-1133">Transmembrane helix</keyword>
<keyword evidence="2" id="KW-0472">Membrane</keyword>